<evidence type="ECO:0000313" key="1">
    <source>
        <dbReference type="EMBL" id="GER27334.1"/>
    </source>
</evidence>
<reference evidence="2" key="1">
    <citation type="journal article" date="2019" name="Curr. Biol.">
        <title>Genome Sequence of Striga asiatica Provides Insight into the Evolution of Plant Parasitism.</title>
        <authorList>
            <person name="Yoshida S."/>
            <person name="Kim S."/>
            <person name="Wafula E.K."/>
            <person name="Tanskanen J."/>
            <person name="Kim Y.M."/>
            <person name="Honaas L."/>
            <person name="Yang Z."/>
            <person name="Spallek T."/>
            <person name="Conn C.E."/>
            <person name="Ichihashi Y."/>
            <person name="Cheong K."/>
            <person name="Cui S."/>
            <person name="Der J.P."/>
            <person name="Gundlach H."/>
            <person name="Jiao Y."/>
            <person name="Hori C."/>
            <person name="Ishida J.K."/>
            <person name="Kasahara H."/>
            <person name="Kiba T."/>
            <person name="Kim M.S."/>
            <person name="Koo N."/>
            <person name="Laohavisit A."/>
            <person name="Lee Y.H."/>
            <person name="Lumba S."/>
            <person name="McCourt P."/>
            <person name="Mortimer J.C."/>
            <person name="Mutuku J.M."/>
            <person name="Nomura T."/>
            <person name="Sasaki-Sekimoto Y."/>
            <person name="Seto Y."/>
            <person name="Wang Y."/>
            <person name="Wakatake T."/>
            <person name="Sakakibara H."/>
            <person name="Demura T."/>
            <person name="Yamaguchi S."/>
            <person name="Yoneyama K."/>
            <person name="Manabe R.I."/>
            <person name="Nelson D.C."/>
            <person name="Schulman A.H."/>
            <person name="Timko M.P."/>
            <person name="dePamphilis C.W."/>
            <person name="Choi D."/>
            <person name="Shirasu K."/>
        </authorList>
    </citation>
    <scope>NUCLEOTIDE SEQUENCE [LARGE SCALE GENOMIC DNA]</scope>
    <source>
        <strain evidence="2">cv. UVA1</strain>
    </source>
</reference>
<proteinExistence type="predicted"/>
<sequence>MRPIKTLTTLVRPLAILFPKRSRHLFRIIIVIPIQIPRHKIPRQVTPRLLRPIVPLPLSRLITPHHIRPQNLQLPPKPLHNPLVKLHIPTTPNIEQQEREDSFMEIVSVMESVMEHLVRDSVWRD</sequence>
<evidence type="ECO:0000313" key="2">
    <source>
        <dbReference type="Proteomes" id="UP000325081"/>
    </source>
</evidence>
<organism evidence="1 2">
    <name type="scientific">Striga asiatica</name>
    <name type="common">Asiatic witchweed</name>
    <name type="synonym">Buchnera asiatica</name>
    <dbReference type="NCBI Taxonomy" id="4170"/>
    <lineage>
        <taxon>Eukaryota</taxon>
        <taxon>Viridiplantae</taxon>
        <taxon>Streptophyta</taxon>
        <taxon>Embryophyta</taxon>
        <taxon>Tracheophyta</taxon>
        <taxon>Spermatophyta</taxon>
        <taxon>Magnoliopsida</taxon>
        <taxon>eudicotyledons</taxon>
        <taxon>Gunneridae</taxon>
        <taxon>Pentapetalae</taxon>
        <taxon>asterids</taxon>
        <taxon>lamiids</taxon>
        <taxon>Lamiales</taxon>
        <taxon>Orobanchaceae</taxon>
        <taxon>Buchnereae</taxon>
        <taxon>Striga</taxon>
    </lineage>
</organism>
<comment type="caution">
    <text evidence="1">The sequence shown here is derived from an EMBL/GenBank/DDBJ whole genome shotgun (WGS) entry which is preliminary data.</text>
</comment>
<accession>A0A5A7P462</accession>
<dbReference type="AlphaFoldDB" id="A0A5A7P462"/>
<name>A0A5A7P462_STRAF</name>
<gene>
    <name evidence="1" type="ORF">STAS_03036</name>
</gene>
<keyword evidence="2" id="KW-1185">Reference proteome</keyword>
<dbReference type="Proteomes" id="UP000325081">
    <property type="component" value="Unassembled WGS sequence"/>
</dbReference>
<dbReference type="EMBL" id="BKCP01001669">
    <property type="protein sequence ID" value="GER27334.1"/>
    <property type="molecule type" value="Genomic_DNA"/>
</dbReference>
<protein>
    <submittedName>
        <fullName evidence="1">RNA binding</fullName>
    </submittedName>
</protein>